<accession>A0A916T2C1</accession>
<feature type="chain" id="PRO_5037732219" description="Ice-binding protein C-terminal domain-containing protein" evidence="1">
    <location>
        <begin position="22"/>
        <end position="238"/>
    </location>
</feature>
<dbReference type="EMBL" id="BMIH01000002">
    <property type="protein sequence ID" value="GGB28686.1"/>
    <property type="molecule type" value="Genomic_DNA"/>
</dbReference>
<dbReference type="Pfam" id="PF07589">
    <property type="entry name" value="PEP-CTERM"/>
    <property type="match status" value="1"/>
</dbReference>
<organism evidence="3 4">
    <name type="scientific">Sphingomonas metalli</name>
    <dbReference type="NCBI Taxonomy" id="1779358"/>
    <lineage>
        <taxon>Bacteria</taxon>
        <taxon>Pseudomonadati</taxon>
        <taxon>Pseudomonadota</taxon>
        <taxon>Alphaproteobacteria</taxon>
        <taxon>Sphingomonadales</taxon>
        <taxon>Sphingomonadaceae</taxon>
        <taxon>Sphingomonas</taxon>
    </lineage>
</organism>
<reference evidence="3" key="2">
    <citation type="submission" date="2020-09" db="EMBL/GenBank/DDBJ databases">
        <authorList>
            <person name="Sun Q."/>
            <person name="Zhou Y."/>
        </authorList>
    </citation>
    <scope>NUCLEOTIDE SEQUENCE</scope>
    <source>
        <strain evidence="3">CGMCC 1.15330</strain>
    </source>
</reference>
<dbReference type="InterPro" id="IPR013424">
    <property type="entry name" value="Ice-binding_C"/>
</dbReference>
<evidence type="ECO:0000256" key="1">
    <source>
        <dbReference type="SAM" id="SignalP"/>
    </source>
</evidence>
<reference evidence="3" key="1">
    <citation type="journal article" date="2014" name="Int. J. Syst. Evol. Microbiol.">
        <title>Complete genome sequence of Corynebacterium casei LMG S-19264T (=DSM 44701T), isolated from a smear-ripened cheese.</title>
        <authorList>
            <consortium name="US DOE Joint Genome Institute (JGI-PGF)"/>
            <person name="Walter F."/>
            <person name="Albersmeier A."/>
            <person name="Kalinowski J."/>
            <person name="Ruckert C."/>
        </authorList>
    </citation>
    <scope>NUCLEOTIDE SEQUENCE</scope>
    <source>
        <strain evidence="3">CGMCC 1.15330</strain>
    </source>
</reference>
<feature type="signal peptide" evidence="1">
    <location>
        <begin position="1"/>
        <end position="21"/>
    </location>
</feature>
<dbReference type="NCBIfam" id="TIGR02595">
    <property type="entry name" value="PEP_CTERM"/>
    <property type="match status" value="1"/>
</dbReference>
<evidence type="ECO:0000259" key="2">
    <source>
        <dbReference type="Pfam" id="PF07589"/>
    </source>
</evidence>
<comment type="caution">
    <text evidence="3">The sequence shown here is derived from an EMBL/GenBank/DDBJ whole genome shotgun (WGS) entry which is preliminary data.</text>
</comment>
<name>A0A916T2C1_9SPHN</name>
<evidence type="ECO:0000313" key="3">
    <source>
        <dbReference type="EMBL" id="GGB28686.1"/>
    </source>
</evidence>
<proteinExistence type="predicted"/>
<protein>
    <recommendedName>
        <fullName evidence="2">Ice-binding protein C-terminal domain-containing protein</fullName>
    </recommendedName>
</protein>
<dbReference type="NCBIfam" id="NF035944">
    <property type="entry name" value="PEPxxWA-CTERM"/>
    <property type="match status" value="1"/>
</dbReference>
<keyword evidence="1" id="KW-0732">Signal</keyword>
<dbReference type="RefSeq" id="WP_188658390.1">
    <property type="nucleotide sequence ID" value="NZ_BMIH01000002.1"/>
</dbReference>
<keyword evidence="4" id="KW-1185">Reference proteome</keyword>
<dbReference type="NCBIfam" id="NF038131">
    <property type="entry name" value="choice_anch_K"/>
    <property type="match status" value="1"/>
</dbReference>
<dbReference type="AlphaFoldDB" id="A0A916T2C1"/>
<evidence type="ECO:0000313" key="4">
    <source>
        <dbReference type="Proteomes" id="UP000623067"/>
    </source>
</evidence>
<gene>
    <name evidence="3" type="ORF">GCM10011380_17910</name>
</gene>
<dbReference type="InterPro" id="IPR047995">
    <property type="entry name" value="Choice_anch_K"/>
</dbReference>
<dbReference type="Proteomes" id="UP000623067">
    <property type="component" value="Unassembled WGS sequence"/>
</dbReference>
<sequence>MRNLALAAALGAAVFASPALAANTVSGTTSATFTNPQPSTGVTTGIGTANVTWGTAATDVNKDFKANSLSFKSNSPFAAALGQQFTIGSLTYYNGTILNGTELTGLTFNLSINFTDPALGLLTKSFALGLKSTPNTGTDDENADYIYLPSLQSTANFTANGQSYAFELRGFANVKGDGYLNSTSREFHVRENGTATADVYGVLTAVPEPATWAMMLVGFGMVGAATRYRRRSTKAAIA</sequence>
<feature type="domain" description="Ice-binding protein C-terminal" evidence="2">
    <location>
        <begin position="205"/>
        <end position="230"/>
    </location>
</feature>